<evidence type="ECO:0000256" key="4">
    <source>
        <dbReference type="ARBA" id="ARBA00022825"/>
    </source>
</evidence>
<dbReference type="EMBL" id="QEAS01000006">
    <property type="protein sequence ID" value="PWG80951.1"/>
    <property type="molecule type" value="Genomic_DNA"/>
</dbReference>
<dbReference type="GO" id="GO:0006508">
    <property type="term" value="P:proteolysis"/>
    <property type="evidence" value="ECO:0007669"/>
    <property type="project" value="UniProtKB-KW"/>
</dbReference>
<dbReference type="InterPro" id="IPR029062">
    <property type="entry name" value="Class_I_gatase-like"/>
</dbReference>
<dbReference type="GO" id="GO:0008236">
    <property type="term" value="F:serine-type peptidase activity"/>
    <property type="evidence" value="ECO:0007669"/>
    <property type="project" value="UniProtKB-KW"/>
</dbReference>
<evidence type="ECO:0000256" key="1">
    <source>
        <dbReference type="ARBA" id="ARBA00006534"/>
    </source>
</evidence>
<evidence type="ECO:0000313" key="6">
    <source>
        <dbReference type="Proteomes" id="UP000245647"/>
    </source>
</evidence>
<gene>
    <name evidence="5" type="ORF">DDR33_08400</name>
</gene>
<evidence type="ECO:0000256" key="2">
    <source>
        <dbReference type="ARBA" id="ARBA00022670"/>
    </source>
</evidence>
<name>A0A2U2PHT2_9SPHI</name>
<sequence length="349" mass="37597">MKYVYLITLLSGILTSPAGKGNIPNKMLTANGADRPASLGITGDTSDITTPTKGGVVLMGGGKDVDAAFKWMIEQSGGGDVVILRATGTDAYNSYVNKLGKVNSVETLKIDSRELAENEKVAATIRNAEMLFIAGGDQSNYLKYWKGTKTMDAINYLLTEKKAPVGGTSAGCAILGEAYYSGEKESVTSKEALADPYNPNVTVYPGGFLHAPFLDKVITDQHYVARKRQGRHMAFLARLIKDHNFAPKGIAADERTAVCIDDAGQAKVFGSGTAYFLQTDSHRQPENCVQGHALNWKADQKAVKVYEIPASLMGAGNFDVAGFSEQSAQGGKWQWWNVENGVLQIINKD</sequence>
<dbReference type="Gene3D" id="3.40.50.880">
    <property type="match status" value="1"/>
</dbReference>
<accession>A0A2U2PHT2</accession>
<comment type="similarity">
    <text evidence="1">Belongs to the peptidase S51 family.</text>
</comment>
<dbReference type="PANTHER" id="PTHR36175:SF1">
    <property type="entry name" value="CYANOPHYCINASE"/>
    <property type="match status" value="1"/>
</dbReference>
<keyword evidence="2" id="KW-0645">Protease</keyword>
<dbReference type="AlphaFoldDB" id="A0A2U2PHT2"/>
<dbReference type="PANTHER" id="PTHR36175">
    <property type="entry name" value="CYANOPHYCINASE"/>
    <property type="match status" value="1"/>
</dbReference>
<dbReference type="OrthoDB" id="9799980at2"/>
<keyword evidence="6" id="KW-1185">Reference proteome</keyword>
<reference evidence="5 6" key="1">
    <citation type="submission" date="2018-04" db="EMBL/GenBank/DDBJ databases">
        <title>Pedobacter chongqingensis sp. nov., isolated from a rottenly hemp rope.</title>
        <authorList>
            <person name="Cai Y."/>
        </authorList>
    </citation>
    <scope>NUCLEOTIDE SEQUENCE [LARGE SCALE GENOMIC DNA]</scope>
    <source>
        <strain evidence="5 6">FJ4-8</strain>
    </source>
</reference>
<organism evidence="5 6">
    <name type="scientific">Pararcticibacter amylolyticus</name>
    <dbReference type="NCBI Taxonomy" id="2173175"/>
    <lineage>
        <taxon>Bacteria</taxon>
        <taxon>Pseudomonadati</taxon>
        <taxon>Bacteroidota</taxon>
        <taxon>Sphingobacteriia</taxon>
        <taxon>Sphingobacteriales</taxon>
        <taxon>Sphingobacteriaceae</taxon>
        <taxon>Pararcticibacter</taxon>
    </lineage>
</organism>
<evidence type="ECO:0000256" key="3">
    <source>
        <dbReference type="ARBA" id="ARBA00022801"/>
    </source>
</evidence>
<dbReference type="InterPro" id="IPR005320">
    <property type="entry name" value="Peptidase_S51"/>
</dbReference>
<evidence type="ECO:0000313" key="5">
    <source>
        <dbReference type="EMBL" id="PWG80951.1"/>
    </source>
</evidence>
<dbReference type="SUPFAM" id="SSF52317">
    <property type="entry name" value="Class I glutamine amidotransferase-like"/>
    <property type="match status" value="1"/>
</dbReference>
<dbReference type="CDD" id="cd03145">
    <property type="entry name" value="GAT1_cyanophycinase"/>
    <property type="match status" value="1"/>
</dbReference>
<comment type="caution">
    <text evidence="5">The sequence shown here is derived from an EMBL/GenBank/DDBJ whole genome shotgun (WGS) entry which is preliminary data.</text>
</comment>
<dbReference type="Proteomes" id="UP000245647">
    <property type="component" value="Unassembled WGS sequence"/>
</dbReference>
<keyword evidence="4" id="KW-0720">Serine protease</keyword>
<keyword evidence="3" id="KW-0378">Hydrolase</keyword>
<dbReference type="Pfam" id="PF03575">
    <property type="entry name" value="Peptidase_S51"/>
    <property type="match status" value="1"/>
</dbReference>
<protein>
    <submittedName>
        <fullName evidence="5">Cyanophycinase</fullName>
    </submittedName>
</protein>
<proteinExistence type="inferred from homology"/>
<dbReference type="RefSeq" id="WP_109415335.1">
    <property type="nucleotide sequence ID" value="NZ_QEAS01000006.1"/>
</dbReference>